<keyword evidence="2" id="KW-1185">Reference proteome</keyword>
<dbReference type="Proteomes" id="UP000567885">
    <property type="component" value="Unassembled WGS sequence"/>
</dbReference>
<evidence type="ECO:0000313" key="1">
    <source>
        <dbReference type="EMBL" id="KAF5675815.1"/>
    </source>
</evidence>
<dbReference type="EMBL" id="JAAGWQ010000037">
    <property type="protein sequence ID" value="KAF5675815.1"/>
    <property type="molecule type" value="Genomic_DNA"/>
</dbReference>
<comment type="caution">
    <text evidence="1">The sequence shown here is derived from an EMBL/GenBank/DDBJ whole genome shotgun (WGS) entry which is preliminary data.</text>
</comment>
<sequence>MPPLSEKSYSPAETATILLDFYLLLITLHYDAQCLKVPPAEGWPGMERLLKGFGSSNMVGQVMKRIPYFDNDCEDFIHYTSRLLDYPTLPEDCGEYQEKMRYIQSNERL</sequence>
<gene>
    <name evidence="1" type="ORF">FHETE_2418</name>
</gene>
<dbReference type="AlphaFoldDB" id="A0A8H5WYL5"/>
<name>A0A8H5WYL5_FUSHE</name>
<reference evidence="1 2" key="1">
    <citation type="submission" date="2020-05" db="EMBL/GenBank/DDBJ databases">
        <title>Identification and distribution of gene clusters putatively required for synthesis of sphingolipid metabolism inhibitors in phylogenetically diverse species of the filamentous fungus Fusarium.</title>
        <authorList>
            <person name="Kim H.-S."/>
            <person name="Busman M."/>
            <person name="Brown D.W."/>
            <person name="Divon H."/>
            <person name="Uhlig S."/>
            <person name="Proctor R.H."/>
        </authorList>
    </citation>
    <scope>NUCLEOTIDE SEQUENCE [LARGE SCALE GENOMIC DNA]</scope>
    <source>
        <strain evidence="1 2">NRRL 20693</strain>
    </source>
</reference>
<organism evidence="1 2">
    <name type="scientific">Fusarium heterosporum</name>
    <dbReference type="NCBI Taxonomy" id="42747"/>
    <lineage>
        <taxon>Eukaryota</taxon>
        <taxon>Fungi</taxon>
        <taxon>Dikarya</taxon>
        <taxon>Ascomycota</taxon>
        <taxon>Pezizomycotina</taxon>
        <taxon>Sordariomycetes</taxon>
        <taxon>Hypocreomycetidae</taxon>
        <taxon>Hypocreales</taxon>
        <taxon>Nectriaceae</taxon>
        <taxon>Fusarium</taxon>
        <taxon>Fusarium heterosporum species complex</taxon>
    </lineage>
</organism>
<evidence type="ECO:0000313" key="2">
    <source>
        <dbReference type="Proteomes" id="UP000567885"/>
    </source>
</evidence>
<dbReference type="OrthoDB" id="5343383at2759"/>
<proteinExistence type="predicted"/>
<protein>
    <submittedName>
        <fullName evidence="1">Uncharacterized protein</fullName>
    </submittedName>
</protein>
<accession>A0A8H5WYL5</accession>